<keyword evidence="2" id="KW-0125">Carotenoid biosynthesis</keyword>
<gene>
    <name evidence="5" type="ORF">SBA_ch1_11100</name>
</gene>
<dbReference type="InterPro" id="IPR045019">
    <property type="entry name" value="BETA-OHASE-like"/>
</dbReference>
<evidence type="ECO:0000256" key="1">
    <source>
        <dbReference type="ARBA" id="ARBA00009324"/>
    </source>
</evidence>
<accession>A0ABM7G110</accession>
<dbReference type="PANTHER" id="PTHR31899">
    <property type="entry name" value="BETA-CAROTENE 3-HYDROXYLASE 1, CHLOROPLASTIC"/>
    <property type="match status" value="1"/>
</dbReference>
<feature type="transmembrane region" description="Helical" evidence="4">
    <location>
        <begin position="14"/>
        <end position="40"/>
    </location>
</feature>
<keyword evidence="6" id="KW-1185">Reference proteome</keyword>
<evidence type="ECO:0000256" key="4">
    <source>
        <dbReference type="SAM" id="Phobius"/>
    </source>
</evidence>
<feature type="transmembrane region" description="Helical" evidence="4">
    <location>
        <begin position="70"/>
        <end position="91"/>
    </location>
</feature>
<dbReference type="EMBL" id="AP018817">
    <property type="protein sequence ID" value="BBF68910.1"/>
    <property type="molecule type" value="Genomic_DNA"/>
</dbReference>
<dbReference type="PANTHER" id="PTHR31899:SF9">
    <property type="entry name" value="BETA-CAROTENE 3-HYDROXYLASE 1, CHLOROPLASTIC"/>
    <property type="match status" value="1"/>
</dbReference>
<sequence>MDHYGVATAPRRPYIALMSPLTLLLLFLATIAAMEGFAYVMHRWVMHGPGWFLHASHHRARTGFWEANDLYFVIFALPSILLLLGGVQWGWGSWATAVGAGIAAYGAIYLGFHDIIVHQRVTHRYVARSRYMKRIVQAHRLHHAVETKHGTVSFGFLIAPHPTALKQALAQRGRQGVRAAKGLEDAGAVD</sequence>
<comment type="similarity">
    <text evidence="1">Belongs to the sterol desaturase family.</text>
</comment>
<keyword evidence="3" id="KW-0560">Oxidoreductase</keyword>
<proteinExistence type="inferred from homology"/>
<reference evidence="5" key="1">
    <citation type="submission" date="2018-07" db="EMBL/GenBank/DDBJ databases">
        <title>Complete genome sequence of Sphingomonas bisphenolicum strain AO1, a bisphenol A degradative bacterium isolated from Japanese farm field.</title>
        <authorList>
            <person name="Murakami M."/>
            <person name="Koh M."/>
            <person name="Koba S."/>
            <person name="Matsumura Y."/>
        </authorList>
    </citation>
    <scope>NUCLEOTIDE SEQUENCE</scope>
    <source>
        <strain evidence="5">AO1</strain>
    </source>
</reference>
<name>A0ABM7G110_9SPHN</name>
<feature type="transmembrane region" description="Helical" evidence="4">
    <location>
        <begin position="97"/>
        <end position="117"/>
    </location>
</feature>
<keyword evidence="4" id="KW-0812">Transmembrane</keyword>
<protein>
    <recommendedName>
        <fullName evidence="7">Beta-carotene hydroxylase</fullName>
    </recommendedName>
</protein>
<organism evidence="5 6">
    <name type="scientific">Sphingomonas bisphenolicum</name>
    <dbReference type="NCBI Taxonomy" id="296544"/>
    <lineage>
        <taxon>Bacteria</taxon>
        <taxon>Pseudomonadati</taxon>
        <taxon>Pseudomonadota</taxon>
        <taxon>Alphaproteobacteria</taxon>
        <taxon>Sphingomonadales</taxon>
        <taxon>Sphingomonadaceae</taxon>
        <taxon>Sphingomonas</taxon>
    </lineage>
</organism>
<keyword evidence="4" id="KW-1133">Transmembrane helix</keyword>
<dbReference type="Proteomes" id="UP001059971">
    <property type="component" value="Chromosome 1"/>
</dbReference>
<evidence type="ECO:0000256" key="3">
    <source>
        <dbReference type="ARBA" id="ARBA00023002"/>
    </source>
</evidence>
<evidence type="ECO:0000313" key="6">
    <source>
        <dbReference type="Proteomes" id="UP001059971"/>
    </source>
</evidence>
<evidence type="ECO:0000256" key="2">
    <source>
        <dbReference type="ARBA" id="ARBA00022746"/>
    </source>
</evidence>
<evidence type="ECO:0000313" key="5">
    <source>
        <dbReference type="EMBL" id="BBF68910.1"/>
    </source>
</evidence>
<keyword evidence="4" id="KW-0472">Membrane</keyword>
<evidence type="ECO:0008006" key="7">
    <source>
        <dbReference type="Google" id="ProtNLM"/>
    </source>
</evidence>